<name>A0A9D9NK19_9BACT</name>
<dbReference type="Pfam" id="PF00512">
    <property type="entry name" value="HisKA"/>
    <property type="match status" value="1"/>
</dbReference>
<evidence type="ECO:0000256" key="7">
    <source>
        <dbReference type="ARBA" id="ARBA00022989"/>
    </source>
</evidence>
<evidence type="ECO:0000256" key="6">
    <source>
        <dbReference type="ARBA" id="ARBA00022777"/>
    </source>
</evidence>
<dbReference type="GO" id="GO:0000155">
    <property type="term" value="F:phosphorelay sensor kinase activity"/>
    <property type="evidence" value="ECO:0007669"/>
    <property type="project" value="InterPro"/>
</dbReference>
<evidence type="ECO:0000256" key="4">
    <source>
        <dbReference type="ARBA" id="ARBA00022679"/>
    </source>
</evidence>
<dbReference type="Gene3D" id="1.10.287.130">
    <property type="match status" value="1"/>
</dbReference>
<dbReference type="GO" id="GO:0005886">
    <property type="term" value="C:plasma membrane"/>
    <property type="evidence" value="ECO:0007669"/>
    <property type="project" value="TreeGrafter"/>
</dbReference>
<dbReference type="EMBL" id="JADIMC010000035">
    <property type="protein sequence ID" value="MBO8475953.1"/>
    <property type="molecule type" value="Genomic_DNA"/>
</dbReference>
<evidence type="ECO:0000256" key="1">
    <source>
        <dbReference type="ARBA" id="ARBA00000085"/>
    </source>
</evidence>
<proteinExistence type="predicted"/>
<organism evidence="10 11">
    <name type="scientific">Candidatus Limisoma faecipullorum</name>
    <dbReference type="NCBI Taxonomy" id="2840854"/>
    <lineage>
        <taxon>Bacteria</taxon>
        <taxon>Pseudomonadati</taxon>
        <taxon>Bacteroidota</taxon>
        <taxon>Bacteroidia</taxon>
        <taxon>Bacteroidales</taxon>
        <taxon>Candidatus Limisoma</taxon>
    </lineage>
</organism>
<protein>
    <recommendedName>
        <fullName evidence="2">histidine kinase</fullName>
        <ecNumber evidence="2">2.7.13.3</ecNumber>
    </recommendedName>
</protein>
<dbReference type="InterPro" id="IPR050428">
    <property type="entry name" value="TCS_sensor_his_kinase"/>
</dbReference>
<evidence type="ECO:0000256" key="2">
    <source>
        <dbReference type="ARBA" id="ARBA00012438"/>
    </source>
</evidence>
<evidence type="ECO:0000256" key="8">
    <source>
        <dbReference type="SAM" id="Phobius"/>
    </source>
</evidence>
<feature type="domain" description="Histidine kinase" evidence="9">
    <location>
        <begin position="222"/>
        <end position="412"/>
    </location>
</feature>
<feature type="transmembrane region" description="Helical" evidence="8">
    <location>
        <begin position="7"/>
        <end position="28"/>
    </location>
</feature>
<dbReference type="PANTHER" id="PTHR45436">
    <property type="entry name" value="SENSOR HISTIDINE KINASE YKOH"/>
    <property type="match status" value="1"/>
</dbReference>
<dbReference type="Proteomes" id="UP000823598">
    <property type="component" value="Unassembled WGS sequence"/>
</dbReference>
<dbReference type="SMART" id="SM00387">
    <property type="entry name" value="HATPase_c"/>
    <property type="match status" value="1"/>
</dbReference>
<evidence type="ECO:0000313" key="10">
    <source>
        <dbReference type="EMBL" id="MBO8475953.1"/>
    </source>
</evidence>
<dbReference type="InterPro" id="IPR036890">
    <property type="entry name" value="HATPase_C_sf"/>
</dbReference>
<reference evidence="10" key="2">
    <citation type="journal article" date="2021" name="PeerJ">
        <title>Extensive microbial diversity within the chicken gut microbiome revealed by metagenomics and culture.</title>
        <authorList>
            <person name="Gilroy R."/>
            <person name="Ravi A."/>
            <person name="Getino M."/>
            <person name="Pursley I."/>
            <person name="Horton D.L."/>
            <person name="Alikhan N.F."/>
            <person name="Baker D."/>
            <person name="Gharbi K."/>
            <person name="Hall N."/>
            <person name="Watson M."/>
            <person name="Adriaenssens E.M."/>
            <person name="Foster-Nyarko E."/>
            <person name="Jarju S."/>
            <person name="Secka A."/>
            <person name="Antonio M."/>
            <person name="Oren A."/>
            <person name="Chaudhuri R.R."/>
            <person name="La Ragione R."/>
            <person name="Hildebrand F."/>
            <person name="Pallen M.J."/>
        </authorList>
    </citation>
    <scope>NUCLEOTIDE SEQUENCE</scope>
    <source>
        <strain evidence="10">6919</strain>
    </source>
</reference>
<dbReference type="InterPro" id="IPR003594">
    <property type="entry name" value="HATPase_dom"/>
</dbReference>
<evidence type="ECO:0000256" key="5">
    <source>
        <dbReference type="ARBA" id="ARBA00022692"/>
    </source>
</evidence>
<dbReference type="InterPro" id="IPR005467">
    <property type="entry name" value="His_kinase_dom"/>
</dbReference>
<keyword evidence="8" id="KW-0472">Membrane</keyword>
<keyword evidence="5 8" id="KW-0812">Transmembrane</keyword>
<sequence length="426" mass="48357">MKLIYKVILRASVGMAVIMVCWAVLFYFGMTKVINDEIDDMLSEFSEQLIVRFLSGEPVPLSADDVTGQYELLKISEEVADELPQVRFEDKVMYIYRIDDHVASRVMKTIFYDRDGQYYQLTAATPSFEKEDIGESLVWWTIALYALMMVVSIVIYVTVFYRCMRPFYVLIGWLDAYKIGQANRPLVNPTDITEFARLNDVAVRTMRRNEQIYEQQRQFTGNASHELQTPIAICINRMEMLMEDETLSPQQMAAAAKVLDSLGNLQKLNKSMLLLSRIDSGQFPETEKNLSFRGIIDGMIDDYQSIYSHKGIVLEYPDGDDFHCDINRQLAATLVANLLKNAFVHSDGGKIIISLSEDCFSISNGPADEPLDAETVFQRFAQGKHRRNESSGLGLAIVKSICGQFGLSVRYGFSGGFHTFSVRKIK</sequence>
<comment type="caution">
    <text evidence="10">The sequence shown here is derived from an EMBL/GenBank/DDBJ whole genome shotgun (WGS) entry which is preliminary data.</text>
</comment>
<keyword evidence="6 10" id="KW-0418">Kinase</keyword>
<dbReference type="InterPro" id="IPR036097">
    <property type="entry name" value="HisK_dim/P_sf"/>
</dbReference>
<dbReference type="SUPFAM" id="SSF47384">
    <property type="entry name" value="Homodimeric domain of signal transducing histidine kinase"/>
    <property type="match status" value="1"/>
</dbReference>
<dbReference type="CDD" id="cd00082">
    <property type="entry name" value="HisKA"/>
    <property type="match status" value="1"/>
</dbReference>
<evidence type="ECO:0000259" key="9">
    <source>
        <dbReference type="PROSITE" id="PS50109"/>
    </source>
</evidence>
<comment type="catalytic activity">
    <reaction evidence="1">
        <text>ATP + protein L-histidine = ADP + protein N-phospho-L-histidine.</text>
        <dbReference type="EC" id="2.7.13.3"/>
    </reaction>
</comment>
<evidence type="ECO:0000313" key="11">
    <source>
        <dbReference type="Proteomes" id="UP000823598"/>
    </source>
</evidence>
<dbReference type="Pfam" id="PF02518">
    <property type="entry name" value="HATPase_c"/>
    <property type="match status" value="1"/>
</dbReference>
<dbReference type="Gene3D" id="3.30.565.10">
    <property type="entry name" value="Histidine kinase-like ATPase, C-terminal domain"/>
    <property type="match status" value="1"/>
</dbReference>
<keyword evidence="4" id="KW-0808">Transferase</keyword>
<dbReference type="PANTHER" id="PTHR45436:SF5">
    <property type="entry name" value="SENSOR HISTIDINE KINASE TRCS"/>
    <property type="match status" value="1"/>
</dbReference>
<dbReference type="AlphaFoldDB" id="A0A9D9NK19"/>
<evidence type="ECO:0000256" key="3">
    <source>
        <dbReference type="ARBA" id="ARBA00022553"/>
    </source>
</evidence>
<dbReference type="EC" id="2.7.13.3" evidence="2"/>
<dbReference type="SMART" id="SM00388">
    <property type="entry name" value="HisKA"/>
    <property type="match status" value="1"/>
</dbReference>
<keyword evidence="3" id="KW-0597">Phosphoprotein</keyword>
<accession>A0A9D9NK19</accession>
<dbReference type="InterPro" id="IPR003661">
    <property type="entry name" value="HisK_dim/P_dom"/>
</dbReference>
<dbReference type="PROSITE" id="PS50109">
    <property type="entry name" value="HIS_KIN"/>
    <property type="match status" value="1"/>
</dbReference>
<gene>
    <name evidence="10" type="ORF">IAB88_03055</name>
</gene>
<keyword evidence="7 8" id="KW-1133">Transmembrane helix</keyword>
<feature type="transmembrane region" description="Helical" evidence="8">
    <location>
        <begin position="137"/>
        <end position="161"/>
    </location>
</feature>
<reference evidence="10" key="1">
    <citation type="submission" date="2020-10" db="EMBL/GenBank/DDBJ databases">
        <authorList>
            <person name="Gilroy R."/>
        </authorList>
    </citation>
    <scope>NUCLEOTIDE SEQUENCE</scope>
    <source>
        <strain evidence="10">6919</strain>
    </source>
</reference>
<dbReference type="SUPFAM" id="SSF55874">
    <property type="entry name" value="ATPase domain of HSP90 chaperone/DNA topoisomerase II/histidine kinase"/>
    <property type="match status" value="1"/>
</dbReference>